<comment type="caution">
    <text evidence="2">The sequence shown here is derived from an EMBL/GenBank/DDBJ whole genome shotgun (WGS) entry which is preliminary data.</text>
</comment>
<dbReference type="InterPro" id="IPR004143">
    <property type="entry name" value="BPL_LPL_catalytic"/>
</dbReference>
<sequence>MHLLINYSLRDAPDRGNTPAAEERARGGADAMPGIEIRPLRLPPPFALHRIDAGDVLEAACALAPDAGAGTLVLAERPGLLALAVVLEPEQPLAEARLAFLVGMAALADALAAHCPPERPVRFVWPDEIRYDRSRLGGGRLAIAPGCAEDALPDWMVFAAELIADRDGIDEPGRYPDSISLAEDQFAPAGDIVESFASYLMLYFDRWTHEGIEAVTNRYLMRIDPPLLRGQRRIEGDALVEISHAGATRRIGLTEGLAASTWRGAGGPRL</sequence>
<dbReference type="InterPro" id="IPR045864">
    <property type="entry name" value="aa-tRNA-synth_II/BPL/LPL"/>
</dbReference>
<dbReference type="Gene3D" id="3.30.930.10">
    <property type="entry name" value="Bira Bifunctional Protein, Domain 2"/>
    <property type="match status" value="1"/>
</dbReference>
<evidence type="ECO:0000313" key="3">
    <source>
        <dbReference type="Proteomes" id="UP000466730"/>
    </source>
</evidence>
<keyword evidence="3" id="KW-1185">Reference proteome</keyword>
<accession>A0A844B6G0</accession>
<reference evidence="2 3" key="1">
    <citation type="submission" date="2019-11" db="EMBL/GenBank/DDBJ databases">
        <title>Draft Whole-Genome sequence of the marine photosynthetic bacterium Rhodovulum strictum DSM 11289.</title>
        <authorList>
            <person name="Kyndt J.A."/>
            <person name="Meyer T.E."/>
        </authorList>
    </citation>
    <scope>NUCLEOTIDE SEQUENCE [LARGE SCALE GENOMIC DNA]</scope>
    <source>
        <strain evidence="2 3">DSM 11289</strain>
    </source>
</reference>
<evidence type="ECO:0000313" key="2">
    <source>
        <dbReference type="EMBL" id="MRH21966.1"/>
    </source>
</evidence>
<gene>
    <name evidence="2" type="ORF">GH815_13280</name>
</gene>
<name>A0A844B6G0_9RHOB</name>
<dbReference type="SUPFAM" id="SSF55681">
    <property type="entry name" value="Class II aaRS and biotin synthetases"/>
    <property type="match status" value="1"/>
</dbReference>
<dbReference type="OrthoDB" id="7657788at2"/>
<dbReference type="EMBL" id="WJPO01000022">
    <property type="protein sequence ID" value="MRH21966.1"/>
    <property type="molecule type" value="Genomic_DNA"/>
</dbReference>
<feature type="domain" description="BPL/LPL catalytic" evidence="1">
    <location>
        <begin position="42"/>
        <end position="220"/>
    </location>
</feature>
<evidence type="ECO:0000259" key="1">
    <source>
        <dbReference type="Pfam" id="PF16917"/>
    </source>
</evidence>
<organism evidence="2 3">
    <name type="scientific">Rhodovulum strictum</name>
    <dbReference type="NCBI Taxonomy" id="58314"/>
    <lineage>
        <taxon>Bacteria</taxon>
        <taxon>Pseudomonadati</taxon>
        <taxon>Pseudomonadota</taxon>
        <taxon>Alphaproteobacteria</taxon>
        <taxon>Rhodobacterales</taxon>
        <taxon>Paracoccaceae</taxon>
        <taxon>Rhodovulum</taxon>
    </lineage>
</organism>
<dbReference type="AlphaFoldDB" id="A0A844B6G0"/>
<proteinExistence type="predicted"/>
<dbReference type="Proteomes" id="UP000466730">
    <property type="component" value="Unassembled WGS sequence"/>
</dbReference>
<protein>
    <recommendedName>
        <fullName evidence="1">BPL/LPL catalytic domain-containing protein</fullName>
    </recommendedName>
</protein>
<dbReference type="Pfam" id="PF16917">
    <property type="entry name" value="BPL_LplA_LipB_2"/>
    <property type="match status" value="1"/>
</dbReference>